<evidence type="ECO:0000313" key="1">
    <source>
        <dbReference type="EMBL" id="QBZ64415.1"/>
    </source>
</evidence>
<organism evidence="1 2">
    <name type="scientific">Pyricularia oryzae</name>
    <name type="common">Rice blast fungus</name>
    <name type="synonym">Magnaporthe oryzae</name>
    <dbReference type="NCBI Taxonomy" id="318829"/>
    <lineage>
        <taxon>Eukaryota</taxon>
        <taxon>Fungi</taxon>
        <taxon>Dikarya</taxon>
        <taxon>Ascomycota</taxon>
        <taxon>Pezizomycotina</taxon>
        <taxon>Sordariomycetes</taxon>
        <taxon>Sordariomycetidae</taxon>
        <taxon>Magnaporthales</taxon>
        <taxon>Pyriculariaceae</taxon>
        <taxon>Pyricularia</taxon>
    </lineage>
</organism>
<proteinExistence type="predicted"/>
<evidence type="ECO:0000313" key="2">
    <source>
        <dbReference type="Proteomes" id="UP000294847"/>
    </source>
</evidence>
<protein>
    <submittedName>
        <fullName evidence="1">Uncharacterized protein</fullName>
    </submittedName>
</protein>
<dbReference type="EMBL" id="CP034209">
    <property type="protein sequence ID" value="QBZ64415.1"/>
    <property type="molecule type" value="Genomic_DNA"/>
</dbReference>
<reference evidence="1 2" key="1">
    <citation type="journal article" date="2019" name="Mol. Biol. Evol.">
        <title>Blast fungal genomes show frequent chromosomal changes, gene gains and losses, and effector gene turnover.</title>
        <authorList>
            <person name="Gomez Luciano L.B."/>
            <person name="Jason Tsai I."/>
            <person name="Chuma I."/>
            <person name="Tosa Y."/>
            <person name="Chen Y.H."/>
            <person name="Li J.Y."/>
            <person name="Li M.Y."/>
            <person name="Jade Lu M.Y."/>
            <person name="Nakayashiki H."/>
            <person name="Li W.H."/>
        </authorList>
    </citation>
    <scope>NUCLEOTIDE SEQUENCE [LARGE SCALE GENOMIC DNA]</scope>
    <source>
        <strain evidence="1">MZ5-1-6</strain>
    </source>
</reference>
<name>A0A4P7NPV9_PYROR</name>
<dbReference type="AlphaFoldDB" id="A0A4P7NPV9"/>
<gene>
    <name evidence="1" type="ORF">PoMZ_06112</name>
</gene>
<sequence length="81" mass="8673">MTASESMLSFLLCRARDLVISGAYMQALVVKQSVNGFAACLVSDVADIAYIPGLAYVDQTDLDPNYTDSGNLSDMHPVQIA</sequence>
<dbReference type="Proteomes" id="UP000294847">
    <property type="component" value="Chromosome 6"/>
</dbReference>
<accession>A0A4P7NPV9</accession>